<protein>
    <submittedName>
        <fullName evidence="11">YNFM family putative membrane transporter</fullName>
    </submittedName>
</protein>
<accession>A0A853A1J1</accession>
<feature type="transmembrane region" description="Helical" evidence="9">
    <location>
        <begin position="41"/>
        <end position="61"/>
    </location>
</feature>
<feature type="transmembrane region" description="Helical" evidence="9">
    <location>
        <begin position="136"/>
        <end position="158"/>
    </location>
</feature>
<feature type="transmembrane region" description="Helical" evidence="9">
    <location>
        <begin position="396"/>
        <end position="416"/>
    </location>
</feature>
<evidence type="ECO:0000256" key="8">
    <source>
        <dbReference type="SAM" id="MobiDB-lite"/>
    </source>
</evidence>
<evidence type="ECO:0000313" key="11">
    <source>
        <dbReference type="EMBL" id="NYI08007.1"/>
    </source>
</evidence>
<feature type="transmembrane region" description="Helical" evidence="9">
    <location>
        <begin position="371"/>
        <end position="390"/>
    </location>
</feature>
<evidence type="ECO:0000313" key="12">
    <source>
        <dbReference type="Proteomes" id="UP000567795"/>
    </source>
</evidence>
<dbReference type="CDD" id="cd17324">
    <property type="entry name" value="MFS_NepI_like"/>
    <property type="match status" value="1"/>
</dbReference>
<feature type="domain" description="Major facilitator superfamily (MFS) profile" evidence="10">
    <location>
        <begin position="41"/>
        <end position="425"/>
    </location>
</feature>
<proteinExistence type="inferred from homology"/>
<sequence length="425" mass="42854">MTTATLAPSPTTPPHPRPATAPTTSAQAPCRDPRHRAGSPAFRRVNFALLAAGIATFALLYSTQALLPAISDGLGLSPARASLTVSFATGALALAVIPVSALSERYGRTTVMTVSVFAAAVLGLLVAVAPNAETLLALRALQGVALAGLPATAMAYLAEEVHPGSLAGAMGLYVAGNSIGGMSSRLLTGAVSDAWGWRWALAAVGAVALLAAVAFRLLLPRARNFRPSPVSPRALLRTLGGHLGDPAMRRLYAAGLLLMAVFGAVYNLVGYRLAAAPFSLPETAVGLVFLVYLAGTVTSARTGALTARFGRAGVLHGGVALAAVGILATLSDLLPVVLLGLVLVTAGFFAGHSTASAAVSGRAATGRAQATALYLGAYYLGSSLGGPVAGVPFQTFGWPAVVVFALLALAATAALVPRAALRPGR</sequence>
<feature type="transmembrane region" description="Helical" evidence="9">
    <location>
        <begin position="109"/>
        <end position="130"/>
    </location>
</feature>
<dbReference type="EMBL" id="JACBZD010000002">
    <property type="protein sequence ID" value="NYI08007.1"/>
    <property type="molecule type" value="Genomic_DNA"/>
</dbReference>
<comment type="subcellular location">
    <subcellularLocation>
        <location evidence="1">Cell membrane</location>
        <topology evidence="1">Multi-pass membrane protein</topology>
    </subcellularLocation>
</comment>
<dbReference type="GO" id="GO:0022857">
    <property type="term" value="F:transmembrane transporter activity"/>
    <property type="evidence" value="ECO:0007669"/>
    <property type="project" value="InterPro"/>
</dbReference>
<evidence type="ECO:0000256" key="6">
    <source>
        <dbReference type="ARBA" id="ARBA00022989"/>
    </source>
</evidence>
<feature type="transmembrane region" description="Helical" evidence="9">
    <location>
        <begin position="170"/>
        <end position="187"/>
    </location>
</feature>
<feature type="compositionally biased region" description="Low complexity" evidence="8">
    <location>
        <begin position="20"/>
        <end position="29"/>
    </location>
</feature>
<feature type="transmembrane region" description="Helical" evidence="9">
    <location>
        <begin position="283"/>
        <end position="300"/>
    </location>
</feature>
<keyword evidence="7 9" id="KW-0472">Membrane</keyword>
<feature type="transmembrane region" description="Helical" evidence="9">
    <location>
        <begin position="312"/>
        <end position="330"/>
    </location>
</feature>
<gene>
    <name evidence="11" type="ORF">FHU37_005036</name>
</gene>
<dbReference type="InterPro" id="IPR036259">
    <property type="entry name" value="MFS_trans_sf"/>
</dbReference>
<dbReference type="PANTHER" id="PTHR43271:SF1">
    <property type="entry name" value="INNER MEMBRANE TRANSPORT PROTEIN YNFM"/>
    <property type="match status" value="1"/>
</dbReference>
<dbReference type="PANTHER" id="PTHR43271">
    <property type="entry name" value="BLL2771 PROTEIN"/>
    <property type="match status" value="1"/>
</dbReference>
<feature type="transmembrane region" description="Helical" evidence="9">
    <location>
        <begin position="199"/>
        <end position="219"/>
    </location>
</feature>
<dbReference type="InterPro" id="IPR020846">
    <property type="entry name" value="MFS_dom"/>
</dbReference>
<dbReference type="InterPro" id="IPR011701">
    <property type="entry name" value="MFS"/>
</dbReference>
<evidence type="ECO:0000256" key="3">
    <source>
        <dbReference type="ARBA" id="ARBA00022448"/>
    </source>
</evidence>
<evidence type="ECO:0000256" key="1">
    <source>
        <dbReference type="ARBA" id="ARBA00004651"/>
    </source>
</evidence>
<keyword evidence="5 9" id="KW-0812">Transmembrane</keyword>
<feature type="region of interest" description="Disordered" evidence="8">
    <location>
        <begin position="1"/>
        <end position="35"/>
    </location>
</feature>
<dbReference type="Gene3D" id="1.20.1250.20">
    <property type="entry name" value="MFS general substrate transporter like domains"/>
    <property type="match status" value="1"/>
</dbReference>
<evidence type="ECO:0000256" key="5">
    <source>
        <dbReference type="ARBA" id="ARBA00022692"/>
    </source>
</evidence>
<feature type="transmembrane region" description="Helical" evidence="9">
    <location>
        <begin position="336"/>
        <end position="359"/>
    </location>
</feature>
<evidence type="ECO:0000256" key="4">
    <source>
        <dbReference type="ARBA" id="ARBA00022475"/>
    </source>
</evidence>
<keyword evidence="12" id="KW-1185">Reference proteome</keyword>
<evidence type="ECO:0000259" key="10">
    <source>
        <dbReference type="PROSITE" id="PS50850"/>
    </source>
</evidence>
<keyword evidence="4" id="KW-1003">Cell membrane</keyword>
<dbReference type="GO" id="GO:0005886">
    <property type="term" value="C:plasma membrane"/>
    <property type="evidence" value="ECO:0007669"/>
    <property type="project" value="UniProtKB-SubCell"/>
</dbReference>
<feature type="transmembrane region" description="Helical" evidence="9">
    <location>
        <begin position="251"/>
        <end position="271"/>
    </location>
</feature>
<keyword evidence="3" id="KW-0813">Transport</keyword>
<evidence type="ECO:0000256" key="9">
    <source>
        <dbReference type="SAM" id="Phobius"/>
    </source>
</evidence>
<dbReference type="RefSeq" id="WP_179816910.1">
    <property type="nucleotide sequence ID" value="NZ_JACBZD010000002.1"/>
</dbReference>
<dbReference type="PROSITE" id="PS50850">
    <property type="entry name" value="MFS"/>
    <property type="match status" value="1"/>
</dbReference>
<name>A0A853A1J1_9ACTN</name>
<organism evidence="11 12">
    <name type="scientific">Allostreptomyces psammosilenae</name>
    <dbReference type="NCBI Taxonomy" id="1892865"/>
    <lineage>
        <taxon>Bacteria</taxon>
        <taxon>Bacillati</taxon>
        <taxon>Actinomycetota</taxon>
        <taxon>Actinomycetes</taxon>
        <taxon>Kitasatosporales</taxon>
        <taxon>Streptomycetaceae</taxon>
        <taxon>Allostreptomyces</taxon>
    </lineage>
</organism>
<dbReference type="Pfam" id="PF07690">
    <property type="entry name" value="MFS_1"/>
    <property type="match status" value="1"/>
</dbReference>
<comment type="caution">
    <text evidence="11">The sequence shown here is derived from an EMBL/GenBank/DDBJ whole genome shotgun (WGS) entry which is preliminary data.</text>
</comment>
<dbReference type="AlphaFoldDB" id="A0A853A1J1"/>
<evidence type="ECO:0000256" key="2">
    <source>
        <dbReference type="ARBA" id="ARBA00008335"/>
    </source>
</evidence>
<comment type="similarity">
    <text evidence="2">Belongs to the major facilitator superfamily.</text>
</comment>
<reference evidence="11 12" key="1">
    <citation type="submission" date="2020-07" db="EMBL/GenBank/DDBJ databases">
        <title>Sequencing the genomes of 1000 actinobacteria strains.</title>
        <authorList>
            <person name="Klenk H.-P."/>
        </authorList>
    </citation>
    <scope>NUCLEOTIDE SEQUENCE [LARGE SCALE GENOMIC DNA]</scope>
    <source>
        <strain evidence="11 12">DSM 42178</strain>
    </source>
</reference>
<evidence type="ECO:0000256" key="7">
    <source>
        <dbReference type="ARBA" id="ARBA00023136"/>
    </source>
</evidence>
<feature type="transmembrane region" description="Helical" evidence="9">
    <location>
        <begin position="81"/>
        <end position="102"/>
    </location>
</feature>
<dbReference type="Proteomes" id="UP000567795">
    <property type="component" value="Unassembled WGS sequence"/>
</dbReference>
<keyword evidence="6 9" id="KW-1133">Transmembrane helix</keyword>
<feature type="compositionally biased region" description="Pro residues" evidence="8">
    <location>
        <begin position="10"/>
        <end position="19"/>
    </location>
</feature>
<dbReference type="SUPFAM" id="SSF103473">
    <property type="entry name" value="MFS general substrate transporter"/>
    <property type="match status" value="1"/>
</dbReference>